<dbReference type="EMBL" id="JAACNO010003221">
    <property type="protein sequence ID" value="KAF4127780.1"/>
    <property type="molecule type" value="Genomic_DNA"/>
</dbReference>
<evidence type="ECO:0000313" key="2">
    <source>
        <dbReference type="Proteomes" id="UP000704712"/>
    </source>
</evidence>
<protein>
    <submittedName>
        <fullName evidence="1">Uncharacterized protein</fullName>
    </submittedName>
</protein>
<reference evidence="1" key="1">
    <citation type="submission" date="2020-03" db="EMBL/GenBank/DDBJ databases">
        <title>Hybrid Assembly of Korean Phytophthora infestans isolates.</title>
        <authorList>
            <person name="Prokchorchik M."/>
            <person name="Lee Y."/>
            <person name="Seo J."/>
            <person name="Cho J.-H."/>
            <person name="Park Y.-E."/>
            <person name="Jang D.-C."/>
            <person name="Im J.-S."/>
            <person name="Choi J.-G."/>
            <person name="Park H.-J."/>
            <person name="Lee G.-B."/>
            <person name="Lee Y.-G."/>
            <person name="Hong S.-Y."/>
            <person name="Cho K."/>
            <person name="Sohn K.H."/>
        </authorList>
    </citation>
    <scope>NUCLEOTIDE SEQUENCE</scope>
    <source>
        <strain evidence="1">KR_2_A2</strain>
    </source>
</reference>
<organism evidence="1 2">
    <name type="scientific">Phytophthora infestans</name>
    <name type="common">Potato late blight agent</name>
    <name type="synonym">Botrytis infestans</name>
    <dbReference type="NCBI Taxonomy" id="4787"/>
    <lineage>
        <taxon>Eukaryota</taxon>
        <taxon>Sar</taxon>
        <taxon>Stramenopiles</taxon>
        <taxon>Oomycota</taxon>
        <taxon>Peronosporomycetes</taxon>
        <taxon>Peronosporales</taxon>
        <taxon>Peronosporaceae</taxon>
        <taxon>Phytophthora</taxon>
    </lineage>
</organism>
<evidence type="ECO:0000313" key="1">
    <source>
        <dbReference type="EMBL" id="KAF4127780.1"/>
    </source>
</evidence>
<comment type="caution">
    <text evidence="1">The sequence shown here is derived from an EMBL/GenBank/DDBJ whole genome shotgun (WGS) entry which is preliminary data.</text>
</comment>
<accession>A0A8S9THS5</accession>
<proteinExistence type="predicted"/>
<gene>
    <name evidence="1" type="ORF">GN958_ATG23011</name>
</gene>
<dbReference type="AlphaFoldDB" id="A0A8S9THS5"/>
<sequence>MNEDRQHSKVREARRMRIVAGHTNTCRRIGALGKKGRLWTKRVSKRLSLTEFTRLTRRPSQRVHSTSVYVRVDRKLR</sequence>
<name>A0A8S9THS5_PHYIN</name>
<dbReference type="Proteomes" id="UP000704712">
    <property type="component" value="Unassembled WGS sequence"/>
</dbReference>